<evidence type="ECO:0000313" key="2">
    <source>
        <dbReference type="EMBL" id="RYC32173.1"/>
    </source>
</evidence>
<dbReference type="Pfam" id="PF01494">
    <property type="entry name" value="FAD_binding_3"/>
    <property type="match status" value="1"/>
</dbReference>
<comment type="caution">
    <text evidence="2">The sequence shown here is derived from an EMBL/GenBank/DDBJ whole genome shotgun (WGS) entry which is preliminary data.</text>
</comment>
<name>A0A4Q2U6C5_9HYPH</name>
<dbReference type="GO" id="GO:0071949">
    <property type="term" value="F:FAD binding"/>
    <property type="evidence" value="ECO:0007669"/>
    <property type="project" value="InterPro"/>
</dbReference>
<dbReference type="InterPro" id="IPR036188">
    <property type="entry name" value="FAD/NAD-bd_sf"/>
</dbReference>
<keyword evidence="2" id="KW-0560">Oxidoreductase</keyword>
<accession>A0A4Q2U6C5</accession>
<gene>
    <name evidence="2" type="ORF">D3273_09025</name>
</gene>
<dbReference type="AlphaFoldDB" id="A0A4Q2U6C5"/>
<dbReference type="PRINTS" id="PR00420">
    <property type="entry name" value="RNGMNOXGNASE"/>
</dbReference>
<organism evidence="2 3">
    <name type="scientific">Lichenibacterium minor</name>
    <dbReference type="NCBI Taxonomy" id="2316528"/>
    <lineage>
        <taxon>Bacteria</taxon>
        <taxon>Pseudomonadati</taxon>
        <taxon>Pseudomonadota</taxon>
        <taxon>Alphaproteobacteria</taxon>
        <taxon>Hyphomicrobiales</taxon>
        <taxon>Lichenihabitantaceae</taxon>
        <taxon>Lichenibacterium</taxon>
    </lineage>
</organism>
<dbReference type="InterPro" id="IPR050407">
    <property type="entry name" value="Geranylgeranyl_reductase"/>
</dbReference>
<keyword evidence="3" id="KW-1185">Reference proteome</keyword>
<dbReference type="Gene3D" id="3.50.50.60">
    <property type="entry name" value="FAD/NAD(P)-binding domain"/>
    <property type="match status" value="1"/>
</dbReference>
<dbReference type="Proteomes" id="UP000290759">
    <property type="component" value="Unassembled WGS sequence"/>
</dbReference>
<dbReference type="GO" id="GO:0004497">
    <property type="term" value="F:monooxygenase activity"/>
    <property type="evidence" value="ECO:0007669"/>
    <property type="project" value="UniProtKB-KW"/>
</dbReference>
<evidence type="ECO:0000259" key="1">
    <source>
        <dbReference type="Pfam" id="PF01494"/>
    </source>
</evidence>
<reference evidence="2 3" key="1">
    <citation type="submission" date="2018-12" db="EMBL/GenBank/DDBJ databases">
        <authorList>
            <person name="Grouzdev D.S."/>
            <person name="Krutkina M.S."/>
        </authorList>
    </citation>
    <scope>NUCLEOTIDE SEQUENCE [LARGE SCALE GENOMIC DNA]</scope>
    <source>
        <strain evidence="2 3">RmlP026</strain>
    </source>
</reference>
<feature type="domain" description="FAD-binding" evidence="1">
    <location>
        <begin position="8"/>
        <end position="82"/>
    </location>
</feature>
<dbReference type="InterPro" id="IPR002938">
    <property type="entry name" value="FAD-bd"/>
</dbReference>
<dbReference type="SUPFAM" id="SSF51905">
    <property type="entry name" value="FAD/NAD(P)-binding domain"/>
    <property type="match status" value="1"/>
</dbReference>
<dbReference type="OrthoDB" id="7907296at2"/>
<proteinExistence type="predicted"/>
<evidence type="ECO:0000313" key="3">
    <source>
        <dbReference type="Proteomes" id="UP000290759"/>
    </source>
</evidence>
<sequence length="380" mass="41132">MTSDMRNVDVAVIGAGLAGTCAASVLAKAGYATALIDPRGVYPHDFRAEKLGQPQMDQFERLGVGASAASVTTPVDEVTVVRFGTLIRRERRREYGISYTNLVNRLRADLPGGSALTVGRIDDILPGGDRRTVVLADGRRISARLVVIATGLGDAVRRKVGISRTSISPRHSLSIGFDMRAPRRDFPFQSLTYYAESFGMAAAYLTLFPLGDTMRANLFAYREPGDAWTRAFASAPSEGLAALLPRLRRLCPDLAVAGAVEVRPIDLVRAEDPARDGVVLIGDAYLNTCPIPGTGIGKVLVDVERLCRVYVPRWMDLPNIDRAATADFYADPVKAASDAESLRASVYARAIGTATGLPWKARRMRNYVGRHVIDALCPAR</sequence>
<dbReference type="EMBL" id="QYBB01000008">
    <property type="protein sequence ID" value="RYC32173.1"/>
    <property type="molecule type" value="Genomic_DNA"/>
</dbReference>
<reference evidence="2 3" key="2">
    <citation type="submission" date="2019-02" db="EMBL/GenBank/DDBJ databases">
        <title>'Lichenibacterium ramalinii' gen. nov. sp. nov., 'Lichenibacterium minor' gen. nov. sp. nov.</title>
        <authorList>
            <person name="Pankratov T."/>
        </authorList>
    </citation>
    <scope>NUCLEOTIDE SEQUENCE [LARGE SCALE GENOMIC DNA]</scope>
    <source>
        <strain evidence="2 3">RmlP026</strain>
    </source>
</reference>
<protein>
    <submittedName>
        <fullName evidence="2">FAD-dependent monooxygenase</fullName>
    </submittedName>
</protein>
<dbReference type="PANTHER" id="PTHR42685">
    <property type="entry name" value="GERANYLGERANYL DIPHOSPHATE REDUCTASE"/>
    <property type="match status" value="1"/>
</dbReference>
<keyword evidence="2" id="KW-0503">Monooxygenase</keyword>
<dbReference type="PANTHER" id="PTHR42685:SF19">
    <property type="entry name" value="POSSIBLE OXIDOREDUCTASE"/>
    <property type="match status" value="1"/>
</dbReference>